<dbReference type="InterPro" id="IPR037523">
    <property type="entry name" value="VOC_core"/>
</dbReference>
<dbReference type="OrthoDB" id="5243302at2"/>
<gene>
    <name evidence="2" type="ORF">SAMN05443248_0518</name>
</gene>
<reference evidence="2 3" key="1">
    <citation type="submission" date="2016-11" db="EMBL/GenBank/DDBJ databases">
        <authorList>
            <person name="Jaros S."/>
            <person name="Januszkiewicz K."/>
            <person name="Wedrychowicz H."/>
        </authorList>
    </citation>
    <scope>NUCLEOTIDE SEQUENCE [LARGE SCALE GENOMIC DNA]</scope>
    <source>
        <strain evidence="2 3">GAS138</strain>
    </source>
</reference>
<dbReference type="PROSITE" id="PS51819">
    <property type="entry name" value="VOC"/>
    <property type="match status" value="2"/>
</dbReference>
<sequence length="276" mass="30206">MTISAIRRVSLATHDLADAQNFFESYIGLGRAVKVADQTIAFGSGSRGLRIRKPPRLLNRTTSEIFGSAGTRHVAFDTDDLNGIVSRLDIAAIPYVHALPGDFDASAIYTIDPAMNVVAFCQRSTGGPTDQAIQSLVHDWGWGIHHVNLEACDVREAVAFYVDIAGMTEGRWQAPAAAGDVVVDPSMVSLLSLGDFNRGIHIVRADPRFPTRYSLEHNPTIGGHPAFSVRDVHAVKARLEREGVLVSDAKVYAMDRMYQIYLQDPSANMLEVNQFI</sequence>
<keyword evidence="2" id="KW-0560">Oxidoreductase</keyword>
<feature type="domain" description="VOC" evidence="1">
    <location>
        <begin position="5"/>
        <end position="123"/>
    </location>
</feature>
<organism evidence="2 3">
    <name type="scientific">Bradyrhizobium erythrophlei</name>
    <dbReference type="NCBI Taxonomy" id="1437360"/>
    <lineage>
        <taxon>Bacteria</taxon>
        <taxon>Pseudomonadati</taxon>
        <taxon>Pseudomonadota</taxon>
        <taxon>Alphaproteobacteria</taxon>
        <taxon>Hyphomicrobiales</taxon>
        <taxon>Nitrobacteraceae</taxon>
        <taxon>Bradyrhizobium</taxon>
    </lineage>
</organism>
<dbReference type="InterPro" id="IPR004360">
    <property type="entry name" value="Glyas_Fos-R_dOase_dom"/>
</dbReference>
<evidence type="ECO:0000313" key="3">
    <source>
        <dbReference type="Proteomes" id="UP000189796"/>
    </source>
</evidence>
<dbReference type="Gene3D" id="3.10.180.10">
    <property type="entry name" value="2,3-Dihydroxybiphenyl 1,2-Dioxygenase, domain 1"/>
    <property type="match status" value="2"/>
</dbReference>
<dbReference type="InterPro" id="IPR029068">
    <property type="entry name" value="Glyas_Bleomycin-R_OHBP_Dase"/>
</dbReference>
<dbReference type="AlphaFoldDB" id="A0A1M5HKN8"/>
<evidence type="ECO:0000313" key="2">
    <source>
        <dbReference type="EMBL" id="SHG16497.1"/>
    </source>
</evidence>
<dbReference type="Proteomes" id="UP000189796">
    <property type="component" value="Chromosome I"/>
</dbReference>
<accession>A0A1M5HKN8</accession>
<dbReference type="SUPFAM" id="SSF54593">
    <property type="entry name" value="Glyoxalase/Bleomycin resistance protein/Dihydroxybiphenyl dioxygenase"/>
    <property type="match status" value="2"/>
</dbReference>
<feature type="domain" description="VOC" evidence="1">
    <location>
        <begin position="143"/>
        <end position="275"/>
    </location>
</feature>
<proteinExistence type="predicted"/>
<keyword evidence="2" id="KW-0223">Dioxygenase</keyword>
<name>A0A1M5HKN8_9BRAD</name>
<evidence type="ECO:0000259" key="1">
    <source>
        <dbReference type="PROSITE" id="PS51819"/>
    </source>
</evidence>
<dbReference type="EMBL" id="LT670817">
    <property type="protein sequence ID" value="SHG16497.1"/>
    <property type="molecule type" value="Genomic_DNA"/>
</dbReference>
<protein>
    <submittedName>
        <fullName evidence="2">Catechol 2,3-dioxygenase</fullName>
    </submittedName>
</protein>
<dbReference type="PANTHER" id="PTHR21366">
    <property type="entry name" value="GLYOXALASE FAMILY PROTEIN"/>
    <property type="match status" value="1"/>
</dbReference>
<dbReference type="GO" id="GO:0051213">
    <property type="term" value="F:dioxygenase activity"/>
    <property type="evidence" value="ECO:0007669"/>
    <property type="project" value="UniProtKB-KW"/>
</dbReference>
<dbReference type="InterPro" id="IPR050383">
    <property type="entry name" value="GlyoxalaseI/FosfomycinResist"/>
</dbReference>
<dbReference type="RefSeq" id="WP_154071958.1">
    <property type="nucleotide sequence ID" value="NZ_LT670817.1"/>
</dbReference>
<dbReference type="Pfam" id="PF00903">
    <property type="entry name" value="Glyoxalase"/>
    <property type="match status" value="1"/>
</dbReference>